<dbReference type="Proteomes" id="UP000183190">
    <property type="component" value="Unassembled WGS sequence"/>
</dbReference>
<reference evidence="2 3" key="1">
    <citation type="submission" date="2016-10" db="EMBL/GenBank/DDBJ databases">
        <authorList>
            <person name="de Groot N.N."/>
        </authorList>
    </citation>
    <scope>NUCLEOTIDE SEQUENCE [LARGE SCALE GENOMIC DNA]</scope>
    <source>
        <strain evidence="2 3">YAD2003</strain>
    </source>
</reference>
<dbReference type="SUPFAM" id="SSF81606">
    <property type="entry name" value="PP2C-like"/>
    <property type="match status" value="1"/>
</dbReference>
<evidence type="ECO:0000259" key="1">
    <source>
        <dbReference type="PROSITE" id="PS51746"/>
    </source>
</evidence>
<evidence type="ECO:0000313" key="3">
    <source>
        <dbReference type="Proteomes" id="UP000183190"/>
    </source>
</evidence>
<feature type="domain" description="PPM-type phosphatase" evidence="1">
    <location>
        <begin position="2"/>
        <end position="242"/>
    </location>
</feature>
<evidence type="ECO:0000313" key="2">
    <source>
        <dbReference type="EMBL" id="SEH45769.1"/>
    </source>
</evidence>
<dbReference type="PANTHER" id="PTHR47992">
    <property type="entry name" value="PROTEIN PHOSPHATASE"/>
    <property type="match status" value="1"/>
</dbReference>
<dbReference type="SMART" id="SM00332">
    <property type="entry name" value="PP2Cc"/>
    <property type="match status" value="1"/>
</dbReference>
<dbReference type="InterPro" id="IPR036457">
    <property type="entry name" value="PPM-type-like_dom_sf"/>
</dbReference>
<proteinExistence type="predicted"/>
<dbReference type="OrthoDB" id="9801841at2"/>
<dbReference type="GO" id="GO:0004722">
    <property type="term" value="F:protein serine/threonine phosphatase activity"/>
    <property type="evidence" value="ECO:0007669"/>
    <property type="project" value="InterPro"/>
</dbReference>
<dbReference type="RefSeq" id="WP_074714560.1">
    <property type="nucleotide sequence ID" value="NZ_FNWV01000002.1"/>
</dbReference>
<sequence length="242" mass="26849">MRFRFGTDIGLMREENQDAVRCEYFGHNVLAVVCDGMGGERAGKEASELAIEEFFQRFSADYKESLSDEEIRKLLISSISAANSVIYTRARFDFKNFGMGTTCVAAFVNKKTAFIANVGDSRAYLITDTGLVRITTDHNVAALLFEQGKITEEEMEVHPQKHMLVRAVGVEKTVLTDTFMLDYEDNKISLLLCSDGLSGYCSDDEIYSVILNSDFDDVADELIKLALAKGGRDNVTVAVISD</sequence>
<dbReference type="Gene3D" id="3.60.40.10">
    <property type="entry name" value="PPM-type phosphatase domain"/>
    <property type="match status" value="1"/>
</dbReference>
<dbReference type="AlphaFoldDB" id="A0A1H6I999"/>
<dbReference type="PROSITE" id="PS51746">
    <property type="entry name" value="PPM_2"/>
    <property type="match status" value="1"/>
</dbReference>
<dbReference type="CDD" id="cd00143">
    <property type="entry name" value="PP2Cc"/>
    <property type="match status" value="1"/>
</dbReference>
<dbReference type="InterPro" id="IPR001932">
    <property type="entry name" value="PPM-type_phosphatase-like_dom"/>
</dbReference>
<gene>
    <name evidence="2" type="ORF">SAMN02910265_00754</name>
</gene>
<organism evidence="2 3">
    <name type="scientific">Ruminococcus flavefaciens</name>
    <dbReference type="NCBI Taxonomy" id="1265"/>
    <lineage>
        <taxon>Bacteria</taxon>
        <taxon>Bacillati</taxon>
        <taxon>Bacillota</taxon>
        <taxon>Clostridia</taxon>
        <taxon>Eubacteriales</taxon>
        <taxon>Oscillospiraceae</taxon>
        <taxon>Ruminococcus</taxon>
    </lineage>
</organism>
<dbReference type="NCBIfam" id="NF033484">
    <property type="entry name" value="Stp1_PP2C_phos"/>
    <property type="match status" value="1"/>
</dbReference>
<dbReference type="EMBL" id="FNWV01000002">
    <property type="protein sequence ID" value="SEH45769.1"/>
    <property type="molecule type" value="Genomic_DNA"/>
</dbReference>
<protein>
    <submittedName>
        <fullName evidence="2">Protein phosphatase</fullName>
    </submittedName>
</protein>
<name>A0A1H6I999_RUMFL</name>
<accession>A0A1H6I999</accession>
<dbReference type="SMART" id="SM00331">
    <property type="entry name" value="PP2C_SIG"/>
    <property type="match status" value="1"/>
</dbReference>
<dbReference type="Pfam" id="PF13672">
    <property type="entry name" value="PP2C_2"/>
    <property type="match status" value="1"/>
</dbReference>
<dbReference type="InterPro" id="IPR015655">
    <property type="entry name" value="PP2C"/>
</dbReference>